<feature type="region of interest" description="Disordered" evidence="1">
    <location>
        <begin position="270"/>
        <end position="365"/>
    </location>
</feature>
<evidence type="ECO:0000256" key="1">
    <source>
        <dbReference type="SAM" id="MobiDB-lite"/>
    </source>
</evidence>
<keyword evidence="2" id="KW-0472">Membrane</keyword>
<name>A0A4Y3R9Q1_STRCI</name>
<evidence type="ECO:0000313" key="4">
    <source>
        <dbReference type="Proteomes" id="UP000319210"/>
    </source>
</evidence>
<proteinExistence type="predicted"/>
<comment type="caution">
    <text evidence="3">The sequence shown here is derived from an EMBL/GenBank/DDBJ whole genome shotgun (WGS) entry which is preliminary data.</text>
</comment>
<feature type="compositionally biased region" description="Basic and acidic residues" evidence="1">
    <location>
        <begin position="306"/>
        <end position="319"/>
    </location>
</feature>
<organism evidence="3 4">
    <name type="scientific">Streptomyces cacaoi</name>
    <dbReference type="NCBI Taxonomy" id="1898"/>
    <lineage>
        <taxon>Bacteria</taxon>
        <taxon>Bacillati</taxon>
        <taxon>Actinomycetota</taxon>
        <taxon>Actinomycetes</taxon>
        <taxon>Kitasatosporales</taxon>
        <taxon>Streptomycetaceae</taxon>
        <taxon>Streptomyces</taxon>
    </lineage>
</organism>
<feature type="region of interest" description="Disordered" evidence="1">
    <location>
        <begin position="1"/>
        <end position="27"/>
    </location>
</feature>
<keyword evidence="2" id="KW-1133">Transmembrane helix</keyword>
<feature type="transmembrane region" description="Helical" evidence="2">
    <location>
        <begin position="35"/>
        <end position="57"/>
    </location>
</feature>
<feature type="compositionally biased region" description="Pro residues" evidence="1">
    <location>
        <begin position="1"/>
        <end position="12"/>
    </location>
</feature>
<dbReference type="Proteomes" id="UP000319210">
    <property type="component" value="Unassembled WGS sequence"/>
</dbReference>
<accession>A0A4Y3R9Q1</accession>
<gene>
    <name evidence="3" type="ORF">SCA03_59740</name>
</gene>
<keyword evidence="4" id="KW-1185">Reference proteome</keyword>
<dbReference type="RefSeq" id="WP_174864513.1">
    <property type="nucleotide sequence ID" value="NZ_BJMM01000050.1"/>
</dbReference>
<evidence type="ECO:0000256" key="2">
    <source>
        <dbReference type="SAM" id="Phobius"/>
    </source>
</evidence>
<protein>
    <submittedName>
        <fullName evidence="3">Uncharacterized protein</fullName>
    </submittedName>
</protein>
<feature type="compositionally biased region" description="Low complexity" evidence="1">
    <location>
        <begin position="320"/>
        <end position="346"/>
    </location>
</feature>
<sequence length="365" mass="36770">MSPVLPPPPFAPPGGRGGAEGGRSGSHVPLTPRTVAVAVCLVLGIGLLGGAGAGALLTGDAGERPGAAQGFDGARTAWRSVPVDTLFPRTLRGKGAGPGGADRNWTRVAVAPDSGCAHAFDPLLAETLSPVGCARLVRATYADETTSSVTTVGLLFTRGDEEAMRKLRKRFASENLTKRTDLMPRPYAARGTVAADFGDAQRASWTISVQQDVPVVVYSVSGFADGRVVSDPQPAADAVRKGETTAAAQAGLGHDAQGIADRIEQALRRATSGDEAPGNGLRRPGGDGTGGGERRPDSAGDTAGDAARDTAGDAARDTAGDAARGTARDTAGGAARDTAGGTARDTVGNSAGNTVAGERKQEAGR</sequence>
<evidence type="ECO:0000313" key="3">
    <source>
        <dbReference type="EMBL" id="GEB53423.1"/>
    </source>
</evidence>
<dbReference type="EMBL" id="BJMM01000050">
    <property type="protein sequence ID" value="GEB53423.1"/>
    <property type="molecule type" value="Genomic_DNA"/>
</dbReference>
<dbReference type="AlphaFoldDB" id="A0A4Y3R9Q1"/>
<reference evidence="3 4" key="1">
    <citation type="submission" date="2019-06" db="EMBL/GenBank/DDBJ databases">
        <title>Whole genome shotgun sequence of Streptomyces cacaoi subsp. cacaoi NBRC 12748.</title>
        <authorList>
            <person name="Hosoyama A."/>
            <person name="Uohara A."/>
            <person name="Ohji S."/>
            <person name="Ichikawa N."/>
        </authorList>
    </citation>
    <scope>NUCLEOTIDE SEQUENCE [LARGE SCALE GENOMIC DNA]</scope>
    <source>
        <strain evidence="3 4">NBRC 12748</strain>
    </source>
</reference>
<feature type="compositionally biased region" description="Gly residues" evidence="1">
    <location>
        <begin position="14"/>
        <end position="24"/>
    </location>
</feature>
<keyword evidence="2" id="KW-0812">Transmembrane</keyword>